<keyword evidence="2 4" id="KW-0479">Metal-binding</keyword>
<dbReference type="GO" id="GO:0005506">
    <property type="term" value="F:iron ion binding"/>
    <property type="evidence" value="ECO:0007669"/>
    <property type="project" value="InterPro"/>
</dbReference>
<dbReference type="GO" id="GO:0016712">
    <property type="term" value="F:oxidoreductase activity, acting on paired donors, with incorporation or reduction of molecular oxygen, reduced flavin or flavoprotein as one donor, and incorporation of one atom of oxygen"/>
    <property type="evidence" value="ECO:0000318"/>
    <property type="project" value="GO_Central"/>
</dbReference>
<dbReference type="OMA" id="DCKIMRY"/>
<organism evidence="6 7">
    <name type="scientific">Strongylocentrotus purpuratus</name>
    <name type="common">Purple sea urchin</name>
    <dbReference type="NCBI Taxonomy" id="7668"/>
    <lineage>
        <taxon>Eukaryota</taxon>
        <taxon>Metazoa</taxon>
        <taxon>Echinodermata</taxon>
        <taxon>Eleutherozoa</taxon>
        <taxon>Echinozoa</taxon>
        <taxon>Echinoidea</taxon>
        <taxon>Euechinoidea</taxon>
        <taxon>Echinacea</taxon>
        <taxon>Camarodonta</taxon>
        <taxon>Echinidea</taxon>
        <taxon>Strongylocentrotidae</taxon>
        <taxon>Strongylocentrotus</taxon>
    </lineage>
</organism>
<keyword evidence="5" id="KW-0503">Monooxygenase</keyword>
<evidence type="ECO:0000256" key="5">
    <source>
        <dbReference type="RuleBase" id="RU000461"/>
    </source>
</evidence>
<dbReference type="GO" id="GO:0020037">
    <property type="term" value="F:heme binding"/>
    <property type="evidence" value="ECO:0000318"/>
    <property type="project" value="GO_Central"/>
</dbReference>
<dbReference type="GO" id="GO:0008395">
    <property type="term" value="F:steroid hydroxylase activity"/>
    <property type="evidence" value="ECO:0000318"/>
    <property type="project" value="GO_Central"/>
</dbReference>
<dbReference type="PRINTS" id="PR00385">
    <property type="entry name" value="P450"/>
</dbReference>
<dbReference type="AlphaFoldDB" id="A0A7M7RAB2"/>
<sequence length="515" mass="58612">MANRSYVASSMFLGLQEISFRECIVFVTTCLFVRLLVSRGSFKKSTPPSNPPPPSPTGLPFFGNLFSFQEDMRHLFRKWTNEIGGIFRLRIGPVMDIVVINDVEAIREAFVEKADAFSDRMVPPLLGVAFGKRGSLIWPAGDGWKKTRKFGHSAFRSMGLGNRRIEDKIVEEGRVLVQACEMKEGEPFNPRVLITNAVGNMIACLVTGSRYDYGDPDFVKIVGDIERLSENTSLTSLGNVFPFLYYTPLYTGFRRPMQDIISYIKSMVKQHQQNFDPLNVRDIIDLYMVELKQQREQQIPGVVEENLEWRLVVELFLAGMVTTSDSLLWAILIVAQHPQLMKEIQKEIDDVIGEERPPKMADQDALPLIVATLMEVSRIRPVTPLALPRLTSRDATVQGYHIPKDTVVLMNLWEVLNTPKNWDKPEEFNPYRFLSEDRRSVVDHPAFIPFGIGLRACLGEKLARMQMFIIFTSLLQRFTFCLADDSRSVGMKGKAGIAYSPLKYDIILKRRENSD</sequence>
<dbReference type="SUPFAM" id="SSF48264">
    <property type="entry name" value="Cytochrome P450"/>
    <property type="match status" value="1"/>
</dbReference>
<comment type="similarity">
    <text evidence="1 5">Belongs to the cytochrome P450 family.</text>
</comment>
<dbReference type="InParanoid" id="A0A7M7RAB2"/>
<reference evidence="7" key="1">
    <citation type="submission" date="2015-02" db="EMBL/GenBank/DDBJ databases">
        <title>Genome sequencing for Strongylocentrotus purpuratus.</title>
        <authorList>
            <person name="Murali S."/>
            <person name="Liu Y."/>
            <person name="Vee V."/>
            <person name="English A."/>
            <person name="Wang M."/>
            <person name="Skinner E."/>
            <person name="Han Y."/>
            <person name="Muzny D.M."/>
            <person name="Worley K.C."/>
            <person name="Gibbs R.A."/>
        </authorList>
    </citation>
    <scope>NUCLEOTIDE SEQUENCE</scope>
</reference>
<keyword evidence="3 4" id="KW-0408">Iron</keyword>
<dbReference type="KEGG" id="spu:576998"/>
<proteinExistence type="inferred from homology"/>
<dbReference type="Pfam" id="PF00067">
    <property type="entry name" value="p450"/>
    <property type="match status" value="1"/>
</dbReference>
<dbReference type="GO" id="GO:0006805">
    <property type="term" value="P:xenobiotic metabolic process"/>
    <property type="evidence" value="ECO:0000318"/>
    <property type="project" value="GO_Central"/>
</dbReference>
<dbReference type="PROSITE" id="PS00086">
    <property type="entry name" value="CYTOCHROME_P450"/>
    <property type="match status" value="1"/>
</dbReference>
<evidence type="ECO:0008006" key="8">
    <source>
        <dbReference type="Google" id="ProtNLM"/>
    </source>
</evidence>
<dbReference type="GeneID" id="576998"/>
<evidence type="ECO:0000256" key="1">
    <source>
        <dbReference type="ARBA" id="ARBA00010617"/>
    </source>
</evidence>
<reference evidence="6" key="2">
    <citation type="submission" date="2021-01" db="UniProtKB">
        <authorList>
            <consortium name="EnsemblMetazoa"/>
        </authorList>
    </citation>
    <scope>IDENTIFICATION</scope>
</reference>
<dbReference type="InterPro" id="IPR050182">
    <property type="entry name" value="Cytochrome_P450_fam2"/>
</dbReference>
<dbReference type="InterPro" id="IPR001128">
    <property type="entry name" value="Cyt_P450"/>
</dbReference>
<protein>
    <recommendedName>
        <fullName evidence="8">Cytochrome P450</fullName>
    </recommendedName>
</protein>
<dbReference type="RefSeq" id="XP_782351.3">
    <property type="nucleotide sequence ID" value="XM_777258.5"/>
</dbReference>
<dbReference type="PANTHER" id="PTHR24300:SF397">
    <property type="entry name" value="CYTOCHROME P450 2U1"/>
    <property type="match status" value="1"/>
</dbReference>
<accession>A0A7M7RAB2</accession>
<dbReference type="FunFam" id="1.10.630.10:FF:000130">
    <property type="entry name" value="Uncharacterized protein"/>
    <property type="match status" value="1"/>
</dbReference>
<evidence type="ECO:0000313" key="6">
    <source>
        <dbReference type="EnsemblMetazoa" id="XP_782351"/>
    </source>
</evidence>
<dbReference type="GO" id="GO:0006082">
    <property type="term" value="P:organic acid metabolic process"/>
    <property type="evidence" value="ECO:0000318"/>
    <property type="project" value="GO_Central"/>
</dbReference>
<evidence type="ECO:0000256" key="3">
    <source>
        <dbReference type="ARBA" id="ARBA00023004"/>
    </source>
</evidence>
<feature type="binding site" description="axial binding residue" evidence="4">
    <location>
        <position position="457"/>
    </location>
    <ligand>
        <name>heme</name>
        <dbReference type="ChEBI" id="CHEBI:30413"/>
    </ligand>
    <ligandPart>
        <name>Fe</name>
        <dbReference type="ChEBI" id="CHEBI:18248"/>
    </ligandPart>
</feature>
<dbReference type="PRINTS" id="PR00463">
    <property type="entry name" value="EP450I"/>
</dbReference>
<keyword evidence="4 5" id="KW-0349">Heme</keyword>
<keyword evidence="7" id="KW-1185">Reference proteome</keyword>
<dbReference type="Proteomes" id="UP000007110">
    <property type="component" value="Unassembled WGS sequence"/>
</dbReference>
<dbReference type="EnsemblMetazoa" id="XM_777258">
    <property type="protein sequence ID" value="XP_782351"/>
    <property type="gene ID" value="LOC576998"/>
</dbReference>
<evidence type="ECO:0000313" key="7">
    <source>
        <dbReference type="Proteomes" id="UP000007110"/>
    </source>
</evidence>
<dbReference type="InterPro" id="IPR036396">
    <property type="entry name" value="Cyt_P450_sf"/>
</dbReference>
<dbReference type="InterPro" id="IPR002401">
    <property type="entry name" value="Cyt_P450_E_grp-I"/>
</dbReference>
<dbReference type="PANTHER" id="PTHR24300">
    <property type="entry name" value="CYTOCHROME P450 508A4-RELATED"/>
    <property type="match status" value="1"/>
</dbReference>
<dbReference type="Gene3D" id="1.10.630.10">
    <property type="entry name" value="Cytochrome P450"/>
    <property type="match status" value="1"/>
</dbReference>
<evidence type="ECO:0000256" key="4">
    <source>
        <dbReference type="PIRSR" id="PIRSR602401-1"/>
    </source>
</evidence>
<dbReference type="OrthoDB" id="1844152at2759"/>
<evidence type="ECO:0000256" key="2">
    <source>
        <dbReference type="ARBA" id="ARBA00022723"/>
    </source>
</evidence>
<keyword evidence="5" id="KW-0560">Oxidoreductase</keyword>
<dbReference type="InterPro" id="IPR017972">
    <property type="entry name" value="Cyt_P450_CS"/>
</dbReference>
<name>A0A7M7RAB2_STRPU</name>
<dbReference type="GO" id="GO:0008202">
    <property type="term" value="P:steroid metabolic process"/>
    <property type="evidence" value="ECO:0000318"/>
    <property type="project" value="GO_Central"/>
</dbReference>
<comment type="cofactor">
    <cofactor evidence="4">
        <name>heme</name>
        <dbReference type="ChEBI" id="CHEBI:30413"/>
    </cofactor>
</comment>
<dbReference type="GO" id="GO:0005737">
    <property type="term" value="C:cytoplasm"/>
    <property type="evidence" value="ECO:0000318"/>
    <property type="project" value="GO_Central"/>
</dbReference>